<feature type="transmembrane region" description="Helical" evidence="2">
    <location>
        <begin position="344"/>
        <end position="365"/>
    </location>
</feature>
<feature type="transmembrane region" description="Helical" evidence="2">
    <location>
        <begin position="425"/>
        <end position="447"/>
    </location>
</feature>
<gene>
    <name evidence="3" type="ORF">BDW42DRAFT_201052</name>
</gene>
<protein>
    <submittedName>
        <fullName evidence="3">Uncharacterized protein</fullName>
    </submittedName>
</protein>
<keyword evidence="2" id="KW-0812">Transmembrane</keyword>
<keyword evidence="4" id="KW-1185">Reference proteome</keyword>
<proteinExistence type="predicted"/>
<accession>A0A2J5HUE3</accession>
<feature type="transmembrane region" description="Helical" evidence="2">
    <location>
        <begin position="104"/>
        <end position="121"/>
    </location>
</feature>
<keyword evidence="2" id="KW-0472">Membrane</keyword>
<feature type="transmembrane region" description="Helical" evidence="2">
    <location>
        <begin position="62"/>
        <end position="83"/>
    </location>
</feature>
<name>A0A2J5HUE3_9EURO</name>
<dbReference type="EMBL" id="KZ559543">
    <property type="protein sequence ID" value="PLN80806.1"/>
    <property type="molecule type" value="Genomic_DNA"/>
</dbReference>
<organism evidence="3 4">
    <name type="scientific">Aspergillus taichungensis</name>
    <dbReference type="NCBI Taxonomy" id="482145"/>
    <lineage>
        <taxon>Eukaryota</taxon>
        <taxon>Fungi</taxon>
        <taxon>Dikarya</taxon>
        <taxon>Ascomycota</taxon>
        <taxon>Pezizomycotina</taxon>
        <taxon>Eurotiomycetes</taxon>
        <taxon>Eurotiomycetidae</taxon>
        <taxon>Eurotiales</taxon>
        <taxon>Aspergillaceae</taxon>
        <taxon>Aspergillus</taxon>
        <taxon>Aspergillus subgen. Circumdati</taxon>
    </lineage>
</organism>
<keyword evidence="2" id="KW-1133">Transmembrane helix</keyword>
<feature type="transmembrane region" description="Helical" evidence="2">
    <location>
        <begin position="21"/>
        <end position="42"/>
    </location>
</feature>
<evidence type="ECO:0000313" key="4">
    <source>
        <dbReference type="Proteomes" id="UP000235023"/>
    </source>
</evidence>
<evidence type="ECO:0000313" key="3">
    <source>
        <dbReference type="EMBL" id="PLN80806.1"/>
    </source>
</evidence>
<dbReference type="Proteomes" id="UP000235023">
    <property type="component" value="Unassembled WGS sequence"/>
</dbReference>
<sequence>MEIRQSILVLLLPSYKSDPDGRGTITLLWSCTLTFGLCIWTAIHPDVVPWPGFWNKVVYKLAWMLCAILLPEFIVFCAACQLMQARRIHQHWNEAFKNFPAVKSWLGMSGAFFVVMGGFVIQEDPKPRTASPPQEAGSNDSSSSSEEKGSTITICPIGFLKLLEKKIVHEGIQKGNLTEAQFASRNIEDKGKADGIAKFLVMIQILWMVVQCIGRKITGLPVVLLEIHVLTQIFFSTISYLCWWNKPLDVGEPIALPLDRARLSAAGIVAPKGFSPYPLLKTESTRQGTLTRMLYRMGDDFVGSFLVINKDDNFEISATILGMISGGIHAAAWNTHFPTGIEQLLWRVAFIGIGSMPLLLCFLVYGLGGEVYVQWIFYELQFIDKPIHHVVAAILHNAVERRKPDGVPDEKNLGFSERIPLWARYLHLGVIWLIAFGYLFSVLYLTVESFVSVRSLPEGAYATLEWSDFFPHL</sequence>
<dbReference type="AlphaFoldDB" id="A0A2J5HUE3"/>
<dbReference type="PANTHER" id="PTHR35043:SF7">
    <property type="entry name" value="TRANSCRIPTION FACTOR DOMAIN-CONTAINING PROTEIN"/>
    <property type="match status" value="1"/>
</dbReference>
<evidence type="ECO:0000256" key="1">
    <source>
        <dbReference type="SAM" id="MobiDB-lite"/>
    </source>
</evidence>
<feature type="region of interest" description="Disordered" evidence="1">
    <location>
        <begin position="125"/>
        <end position="149"/>
    </location>
</feature>
<reference evidence="4" key="1">
    <citation type="submission" date="2017-12" db="EMBL/GenBank/DDBJ databases">
        <authorList>
            <consortium name="DOE Joint Genome Institute"/>
            <person name="Mondo S.J."/>
            <person name="Kjaerbolling I."/>
            <person name="Vesth T.C."/>
            <person name="Frisvad J.C."/>
            <person name="Nybo J.L."/>
            <person name="Theobald S."/>
            <person name="Kuo A."/>
            <person name="Bowyer P."/>
            <person name="Matsuda Y."/>
            <person name="Lyhne E.K."/>
            <person name="Kogle M.E."/>
            <person name="Clum A."/>
            <person name="Lipzen A."/>
            <person name="Salamov A."/>
            <person name="Ngan C.Y."/>
            <person name="Daum C."/>
            <person name="Chiniquy J."/>
            <person name="Barry K."/>
            <person name="LaButti K."/>
            <person name="Haridas S."/>
            <person name="Simmons B.A."/>
            <person name="Magnuson J.K."/>
            <person name="Mortensen U.H."/>
            <person name="Larsen T.O."/>
            <person name="Grigoriev I.V."/>
            <person name="Baker S.E."/>
            <person name="Andersen M.R."/>
            <person name="Nordberg H.P."/>
            <person name="Cantor M.N."/>
            <person name="Hua S.X."/>
        </authorList>
    </citation>
    <scope>NUCLEOTIDE SEQUENCE [LARGE SCALE GENOMIC DNA]</scope>
    <source>
        <strain evidence="4">IBT 19404</strain>
    </source>
</reference>
<dbReference type="OrthoDB" id="9451547at2759"/>
<evidence type="ECO:0000256" key="2">
    <source>
        <dbReference type="SAM" id="Phobius"/>
    </source>
</evidence>
<dbReference type="PANTHER" id="PTHR35043">
    <property type="entry name" value="TRANSCRIPTION FACTOR DOMAIN-CONTAINING PROTEIN"/>
    <property type="match status" value="1"/>
</dbReference>